<name>A0A382RNR8_9ZZZZ</name>
<dbReference type="EMBL" id="UINC01122942">
    <property type="protein sequence ID" value="SVC99070.1"/>
    <property type="molecule type" value="Genomic_DNA"/>
</dbReference>
<dbReference type="Gene3D" id="1.20.1290.10">
    <property type="entry name" value="AhpD-like"/>
    <property type="match status" value="1"/>
</dbReference>
<evidence type="ECO:0008006" key="2">
    <source>
        <dbReference type="Google" id="ProtNLM"/>
    </source>
</evidence>
<proteinExistence type="predicted"/>
<protein>
    <recommendedName>
        <fullName evidence="2">Carboxymuconolactone decarboxylase-like domain-containing protein</fullName>
    </recommendedName>
</protein>
<evidence type="ECO:0000313" key="1">
    <source>
        <dbReference type="EMBL" id="SVC99070.1"/>
    </source>
</evidence>
<feature type="non-terminal residue" evidence="1">
    <location>
        <position position="137"/>
    </location>
</feature>
<sequence>MRINFSQDNDSLMAGPGDVYANEIAGAGNAFSYAIYEHSKLSLRVFEAARIATAIVNGCEICKNWQSKRDIEQMGIKGGVTNNGEAPDNQFYKNLLEGDLSHLNTKELIAFKFATAMGTEPKQLSENNEFWSEIKST</sequence>
<dbReference type="InterPro" id="IPR029032">
    <property type="entry name" value="AhpD-like"/>
</dbReference>
<dbReference type="SUPFAM" id="SSF69118">
    <property type="entry name" value="AhpD-like"/>
    <property type="match status" value="1"/>
</dbReference>
<dbReference type="AlphaFoldDB" id="A0A382RNR8"/>
<reference evidence="1" key="1">
    <citation type="submission" date="2018-05" db="EMBL/GenBank/DDBJ databases">
        <authorList>
            <person name="Lanie J.A."/>
            <person name="Ng W.-L."/>
            <person name="Kazmierczak K.M."/>
            <person name="Andrzejewski T.M."/>
            <person name="Davidsen T.M."/>
            <person name="Wayne K.J."/>
            <person name="Tettelin H."/>
            <person name="Glass J.I."/>
            <person name="Rusch D."/>
            <person name="Podicherti R."/>
            <person name="Tsui H.-C.T."/>
            <person name="Winkler M.E."/>
        </authorList>
    </citation>
    <scope>NUCLEOTIDE SEQUENCE</scope>
</reference>
<accession>A0A382RNR8</accession>
<organism evidence="1">
    <name type="scientific">marine metagenome</name>
    <dbReference type="NCBI Taxonomy" id="408172"/>
    <lineage>
        <taxon>unclassified sequences</taxon>
        <taxon>metagenomes</taxon>
        <taxon>ecological metagenomes</taxon>
    </lineage>
</organism>
<gene>
    <name evidence="1" type="ORF">METZ01_LOCUS351924</name>
</gene>